<keyword evidence="8 12" id="KW-0472">Membrane</keyword>
<evidence type="ECO:0000259" key="13">
    <source>
        <dbReference type="PROSITE" id="PS50259"/>
    </source>
</evidence>
<evidence type="ECO:0000256" key="9">
    <source>
        <dbReference type="ARBA" id="ARBA00023170"/>
    </source>
</evidence>
<feature type="transmembrane region" description="Helical" evidence="12">
    <location>
        <begin position="408"/>
        <end position="431"/>
    </location>
</feature>
<dbReference type="Pfam" id="PF00003">
    <property type="entry name" value="7tm_3"/>
    <property type="match status" value="1"/>
</dbReference>
<reference evidence="15" key="1">
    <citation type="submission" date="2025-08" db="UniProtKB">
        <authorList>
            <consortium name="RefSeq"/>
        </authorList>
    </citation>
    <scope>IDENTIFICATION</scope>
    <source>
        <tissue evidence="15">Blood</tissue>
    </source>
</reference>
<dbReference type="CDD" id="cd15283">
    <property type="entry name" value="7tmC_V2R_pheromone"/>
    <property type="match status" value="1"/>
</dbReference>
<dbReference type="SUPFAM" id="SSF53822">
    <property type="entry name" value="Periplasmic binding protein-like I"/>
    <property type="match status" value="2"/>
</dbReference>
<keyword evidence="6 12" id="KW-1133">Transmembrane helix</keyword>
<keyword evidence="5" id="KW-0732">Signal</keyword>
<dbReference type="Pfam" id="PF07562">
    <property type="entry name" value="NCD3G"/>
    <property type="match status" value="1"/>
</dbReference>
<feature type="transmembrane region" description="Helical" evidence="12">
    <location>
        <begin position="319"/>
        <end position="344"/>
    </location>
</feature>
<dbReference type="PROSITE" id="PS00981">
    <property type="entry name" value="G_PROTEIN_RECEP_F3_3"/>
    <property type="match status" value="1"/>
</dbReference>
<dbReference type="PANTHER" id="PTHR24061">
    <property type="entry name" value="CALCIUM-SENSING RECEPTOR-RELATED"/>
    <property type="match status" value="1"/>
</dbReference>
<dbReference type="PROSITE" id="PS50259">
    <property type="entry name" value="G_PROTEIN_RECEP_F3_4"/>
    <property type="match status" value="1"/>
</dbReference>
<proteinExistence type="inferred from homology"/>
<dbReference type="InterPro" id="IPR000068">
    <property type="entry name" value="GPCR_3_Ca_sens_rcpt-rel"/>
</dbReference>
<sequence>MPKNYQHILALAFAINEINKNPNILPNITLGFHTLNSYYNARITIKATLSLLSKQQKFVPNFKCGIANNLIAIIGGLDSETSVNMATIIANYKMPQLHNFLRSITFNNSADDTMHFNENGEMNASFDVTNWVTFPNGSFIRVKVGTFDPWAFPGKELTICDDQIVWHRTFNQVLPLSVCNDHCLPGSCKKKKEGEKFCCYDCVPCPDGMISEQMDMTICVKCPQDHYSNYYQNQCVPRDISFLSYKELTGGILATLAVSFSLVTALVLGTFVRHQDTPIVKANNQSLTYILLISLVHCFLSCLLFIGKPGKVTCLLRQITFGIIFSVAISSVLAKTITVVLAFMATKPRSRIMPLVGKRLAYSVVLSCTLVQVGICVFWISSSPPFPDKDMLSSSRIIILECNEGSVTMFYCVLGFMGLLAIVSFIMAFLARKLPDSFNEAKFITFSMLLFCSVWLSFIPTYLSTKGKSMVAIEIFSILISSAGLLGCIFAPKCYIIALRPELNNRELLIKRKK</sequence>
<feature type="transmembrane region" description="Helical" evidence="12">
    <location>
        <begin position="289"/>
        <end position="307"/>
    </location>
</feature>
<feature type="transmembrane region" description="Helical" evidence="12">
    <location>
        <begin position="443"/>
        <end position="463"/>
    </location>
</feature>
<keyword evidence="7" id="KW-0297">G-protein coupled receptor</keyword>
<keyword evidence="10" id="KW-0325">Glycoprotein</keyword>
<dbReference type="InterPro" id="IPR004073">
    <property type="entry name" value="GPCR_3_vmron_rcpt_2"/>
</dbReference>
<dbReference type="GO" id="GO:0004930">
    <property type="term" value="F:G protein-coupled receptor activity"/>
    <property type="evidence" value="ECO:0007669"/>
    <property type="project" value="UniProtKB-KW"/>
</dbReference>
<feature type="transmembrane region" description="Helical" evidence="12">
    <location>
        <begin position="360"/>
        <end position="381"/>
    </location>
</feature>
<evidence type="ECO:0000256" key="2">
    <source>
        <dbReference type="ARBA" id="ARBA00007242"/>
    </source>
</evidence>
<dbReference type="RefSeq" id="XP_054850005.1">
    <property type="nucleotide sequence ID" value="XM_054994030.1"/>
</dbReference>
<keyword evidence="14" id="KW-1185">Reference proteome</keyword>
<evidence type="ECO:0000256" key="12">
    <source>
        <dbReference type="SAM" id="Phobius"/>
    </source>
</evidence>
<feature type="domain" description="G-protein coupled receptors family 3 profile" evidence="13">
    <location>
        <begin position="249"/>
        <end position="513"/>
    </location>
</feature>
<keyword evidence="3" id="KW-1003">Cell membrane</keyword>
<keyword evidence="4 12" id="KW-0812">Transmembrane</keyword>
<evidence type="ECO:0000256" key="7">
    <source>
        <dbReference type="ARBA" id="ARBA00023040"/>
    </source>
</evidence>
<evidence type="ECO:0000256" key="4">
    <source>
        <dbReference type="ARBA" id="ARBA00022692"/>
    </source>
</evidence>
<dbReference type="Pfam" id="PF01094">
    <property type="entry name" value="ANF_receptor"/>
    <property type="match status" value="1"/>
</dbReference>
<evidence type="ECO:0000256" key="3">
    <source>
        <dbReference type="ARBA" id="ARBA00022475"/>
    </source>
</evidence>
<evidence type="ECO:0000256" key="6">
    <source>
        <dbReference type="ARBA" id="ARBA00022989"/>
    </source>
</evidence>
<dbReference type="PRINTS" id="PR01535">
    <property type="entry name" value="VOMERONASL2R"/>
</dbReference>
<dbReference type="InterPro" id="IPR017979">
    <property type="entry name" value="GPCR_3_CS"/>
</dbReference>
<feature type="transmembrane region" description="Helical" evidence="12">
    <location>
        <begin position="248"/>
        <end position="268"/>
    </location>
</feature>
<protein>
    <submittedName>
        <fullName evidence="15">Vomeronasal type-2 receptor 26-like</fullName>
    </submittedName>
</protein>
<dbReference type="InterPro" id="IPR017978">
    <property type="entry name" value="GPCR_3_C"/>
</dbReference>
<dbReference type="InterPro" id="IPR028082">
    <property type="entry name" value="Peripla_BP_I"/>
</dbReference>
<dbReference type="GeneID" id="129339451"/>
<keyword evidence="9" id="KW-0675">Receptor</keyword>
<organism evidence="14 15">
    <name type="scientific">Eublepharis macularius</name>
    <name type="common">Leopard gecko</name>
    <name type="synonym">Cyrtodactylus macularius</name>
    <dbReference type="NCBI Taxonomy" id="481883"/>
    <lineage>
        <taxon>Eukaryota</taxon>
        <taxon>Metazoa</taxon>
        <taxon>Chordata</taxon>
        <taxon>Craniata</taxon>
        <taxon>Vertebrata</taxon>
        <taxon>Euteleostomi</taxon>
        <taxon>Lepidosauria</taxon>
        <taxon>Squamata</taxon>
        <taxon>Bifurcata</taxon>
        <taxon>Gekkota</taxon>
        <taxon>Eublepharidae</taxon>
        <taxon>Eublepharinae</taxon>
        <taxon>Eublepharis</taxon>
    </lineage>
</organism>
<evidence type="ECO:0000256" key="5">
    <source>
        <dbReference type="ARBA" id="ARBA00022729"/>
    </source>
</evidence>
<dbReference type="Gene3D" id="2.10.50.30">
    <property type="entry name" value="GPCR, family 3, nine cysteines domain"/>
    <property type="match status" value="1"/>
</dbReference>
<accession>A0AA97K592</accession>
<dbReference type="InterPro" id="IPR000337">
    <property type="entry name" value="GPCR_3"/>
</dbReference>
<dbReference type="InterPro" id="IPR001828">
    <property type="entry name" value="ANF_lig-bd_rcpt"/>
</dbReference>
<dbReference type="PANTHER" id="PTHR24061:SF599">
    <property type="entry name" value="G-PROTEIN COUPLED RECEPTORS FAMILY 3 PROFILE DOMAIN-CONTAINING PROTEIN"/>
    <property type="match status" value="1"/>
</dbReference>
<dbReference type="GO" id="GO:0005886">
    <property type="term" value="C:plasma membrane"/>
    <property type="evidence" value="ECO:0007669"/>
    <property type="project" value="UniProtKB-SubCell"/>
</dbReference>
<dbReference type="KEGG" id="emc:129339451"/>
<name>A0AA97K592_EUBMA</name>
<feature type="transmembrane region" description="Helical" evidence="12">
    <location>
        <begin position="475"/>
        <end position="498"/>
    </location>
</feature>
<evidence type="ECO:0000256" key="8">
    <source>
        <dbReference type="ARBA" id="ARBA00023136"/>
    </source>
</evidence>
<evidence type="ECO:0000313" key="15">
    <source>
        <dbReference type="RefSeq" id="XP_054850005.1"/>
    </source>
</evidence>
<dbReference type="InterPro" id="IPR038550">
    <property type="entry name" value="GPCR_3_9-Cys_sf"/>
</dbReference>
<gene>
    <name evidence="15" type="primary">LOC129339451</name>
</gene>
<evidence type="ECO:0000256" key="1">
    <source>
        <dbReference type="ARBA" id="ARBA00004651"/>
    </source>
</evidence>
<dbReference type="PRINTS" id="PR00248">
    <property type="entry name" value="GPCRMGR"/>
</dbReference>
<evidence type="ECO:0000256" key="11">
    <source>
        <dbReference type="ARBA" id="ARBA00023224"/>
    </source>
</evidence>
<dbReference type="Proteomes" id="UP001190640">
    <property type="component" value="Chromosome 12"/>
</dbReference>
<dbReference type="Gene3D" id="3.40.50.2300">
    <property type="match status" value="3"/>
</dbReference>
<dbReference type="InterPro" id="IPR011500">
    <property type="entry name" value="GPCR_3_9-Cys_dom"/>
</dbReference>
<comment type="subcellular location">
    <subcellularLocation>
        <location evidence="1">Cell membrane</location>
        <topology evidence="1">Multi-pass membrane protein</topology>
    </subcellularLocation>
</comment>
<evidence type="ECO:0000313" key="14">
    <source>
        <dbReference type="Proteomes" id="UP001190640"/>
    </source>
</evidence>
<comment type="similarity">
    <text evidence="2">Belongs to the G-protein coupled receptor 3 family.</text>
</comment>
<dbReference type="AlphaFoldDB" id="A0AA97K592"/>
<keyword evidence="11" id="KW-0807">Transducer</keyword>
<dbReference type="FunFam" id="2.10.50.30:FF:000002">
    <property type="entry name" value="Vomeronasal 2 receptor, h1"/>
    <property type="match status" value="1"/>
</dbReference>
<evidence type="ECO:0000256" key="10">
    <source>
        <dbReference type="ARBA" id="ARBA00023180"/>
    </source>
</evidence>